<organism evidence="2 3">
    <name type="scientific">Drosophila rubida</name>
    <dbReference type="NCBI Taxonomy" id="30044"/>
    <lineage>
        <taxon>Eukaryota</taxon>
        <taxon>Metazoa</taxon>
        <taxon>Ecdysozoa</taxon>
        <taxon>Arthropoda</taxon>
        <taxon>Hexapoda</taxon>
        <taxon>Insecta</taxon>
        <taxon>Pterygota</taxon>
        <taxon>Neoptera</taxon>
        <taxon>Endopterygota</taxon>
        <taxon>Diptera</taxon>
        <taxon>Brachycera</taxon>
        <taxon>Muscomorpha</taxon>
        <taxon>Ephydroidea</taxon>
        <taxon>Drosophilidae</taxon>
        <taxon>Drosophila</taxon>
    </lineage>
</organism>
<dbReference type="PANTHER" id="PTHR21163">
    <property type="entry name" value="PROTEIN G12"/>
    <property type="match status" value="1"/>
</dbReference>
<protein>
    <submittedName>
        <fullName evidence="2">Uncharacterized protein</fullName>
    </submittedName>
</protein>
<keyword evidence="3" id="KW-1185">Reference proteome</keyword>
<evidence type="ECO:0000313" key="2">
    <source>
        <dbReference type="EMBL" id="KAH8369671.1"/>
    </source>
</evidence>
<feature type="non-terminal residue" evidence="2">
    <location>
        <position position="1"/>
    </location>
</feature>
<accession>A0AAD4JZ88</accession>
<dbReference type="Proteomes" id="UP001200034">
    <property type="component" value="Unassembled WGS sequence"/>
</dbReference>
<comment type="caution">
    <text evidence="2">The sequence shown here is derived from an EMBL/GenBank/DDBJ whole genome shotgun (WGS) entry which is preliminary data.</text>
</comment>
<dbReference type="InterPro" id="IPR010629">
    <property type="entry name" value="Ins_allergen"/>
</dbReference>
<feature type="chain" id="PRO_5042141992" evidence="1">
    <location>
        <begin position="21"/>
        <end position="232"/>
    </location>
</feature>
<proteinExistence type="predicted"/>
<sequence>RMHCLTLALIALCSLSVGFAATPAPANPAVAANNFYLEVRNWVRSVPHKEIQQLVRAYALNDAGFQSVLREINSMPTYRLRQQVLHQPEVRQFILWLSQQLALSGGSLKVFDDLEIEIKLLNKHPYWAQSVNGVAGFQQEFVYLYPVKLLRSLLETNAQQSAVSAELWRRLVALKPVYERIVALPQGIAFGNRLRALGVDVAGVDSLIRYQLGWSNETHADYDYQDYFGAGF</sequence>
<evidence type="ECO:0000256" key="1">
    <source>
        <dbReference type="SAM" id="SignalP"/>
    </source>
</evidence>
<gene>
    <name evidence="2" type="ORF">KR093_000562</name>
</gene>
<name>A0AAD4JZ88_9MUSC</name>
<dbReference type="AlphaFoldDB" id="A0AAD4JZ88"/>
<dbReference type="EMBL" id="JAJJHW010002585">
    <property type="protein sequence ID" value="KAH8369671.1"/>
    <property type="molecule type" value="Genomic_DNA"/>
</dbReference>
<keyword evidence="1" id="KW-0732">Signal</keyword>
<evidence type="ECO:0000313" key="3">
    <source>
        <dbReference type="Proteomes" id="UP001200034"/>
    </source>
</evidence>
<reference evidence="2" key="1">
    <citation type="journal article" date="2021" name="Mol. Ecol. Resour.">
        <title>Phylogenomic analyses of the genus Drosophila reveals genomic signals of climate adaptation.</title>
        <authorList>
            <person name="Li F."/>
            <person name="Rane R.V."/>
            <person name="Luria V."/>
            <person name="Xiong Z."/>
            <person name="Chen J."/>
            <person name="Li Z."/>
            <person name="Catullo R.A."/>
            <person name="Griffin P.C."/>
            <person name="Schiffer M."/>
            <person name="Pearce S."/>
            <person name="Lee S.F."/>
            <person name="McElroy K."/>
            <person name="Stocker A."/>
            <person name="Shirriffs J."/>
            <person name="Cockerell F."/>
            <person name="Coppin C."/>
            <person name="Sgro C.M."/>
            <person name="Karger A."/>
            <person name="Cain J.W."/>
            <person name="Weber J.A."/>
            <person name="Santpere G."/>
            <person name="Kirschner M.W."/>
            <person name="Hoffmann A.A."/>
            <person name="Oakeshott J.G."/>
            <person name="Zhang G."/>
        </authorList>
    </citation>
    <scope>NUCLEOTIDE SEQUENCE</scope>
    <source>
        <strain evidence="2">BGI-SZ-2011g</strain>
    </source>
</reference>
<dbReference type="PANTHER" id="PTHR21163:SF0">
    <property type="entry name" value="GH08205P-RELATED"/>
    <property type="match status" value="1"/>
</dbReference>
<feature type="signal peptide" evidence="1">
    <location>
        <begin position="1"/>
        <end position="20"/>
    </location>
</feature>
<dbReference type="Pfam" id="PF06757">
    <property type="entry name" value="Ins_allergen_rp"/>
    <property type="match status" value="1"/>
</dbReference>